<organism evidence="5 6">
    <name type="scientific">Plasmodiophora brassicae</name>
    <name type="common">Clubroot disease agent</name>
    <dbReference type="NCBI Taxonomy" id="37360"/>
    <lineage>
        <taxon>Eukaryota</taxon>
        <taxon>Sar</taxon>
        <taxon>Rhizaria</taxon>
        <taxon>Endomyxa</taxon>
        <taxon>Phytomyxea</taxon>
        <taxon>Plasmodiophorida</taxon>
        <taxon>Plasmodiophoridae</taxon>
        <taxon>Plasmodiophora</taxon>
    </lineage>
</organism>
<dbReference type="OMA" id="CNRFHSL"/>
<proteinExistence type="inferred from homology"/>
<dbReference type="PANTHER" id="PTHR21237">
    <property type="entry name" value="GRPE PROTEIN"/>
    <property type="match status" value="1"/>
</dbReference>
<evidence type="ECO:0000256" key="2">
    <source>
        <dbReference type="ARBA" id="ARBA00023186"/>
    </source>
</evidence>
<dbReference type="GO" id="GO:0006457">
    <property type="term" value="P:protein folding"/>
    <property type="evidence" value="ECO:0007669"/>
    <property type="project" value="InterPro"/>
</dbReference>
<keyword evidence="2" id="KW-0143">Chaperone</keyword>
<feature type="region of interest" description="Disordered" evidence="4">
    <location>
        <begin position="55"/>
        <end position="112"/>
    </location>
</feature>
<reference evidence="5 6" key="1">
    <citation type="submission" date="2015-02" db="EMBL/GenBank/DDBJ databases">
        <authorList>
            <person name="Chooi Y.-H."/>
        </authorList>
    </citation>
    <scope>NUCLEOTIDE SEQUENCE [LARGE SCALE GENOMIC DNA]</scope>
    <source>
        <strain evidence="5">E3</strain>
    </source>
</reference>
<dbReference type="GO" id="GO:0000774">
    <property type="term" value="F:adenyl-nucleotide exchange factor activity"/>
    <property type="evidence" value="ECO:0007669"/>
    <property type="project" value="InterPro"/>
</dbReference>
<dbReference type="Gene3D" id="3.90.20.20">
    <property type="match status" value="1"/>
</dbReference>
<dbReference type="Pfam" id="PF01025">
    <property type="entry name" value="GrpE"/>
    <property type="match status" value="1"/>
</dbReference>
<protein>
    <recommendedName>
        <fullName evidence="7">GrpE protein homolog</fullName>
    </recommendedName>
</protein>
<evidence type="ECO:0000313" key="6">
    <source>
        <dbReference type="Proteomes" id="UP000039324"/>
    </source>
</evidence>
<sequence>LHDQQPGRGEPTARTTMSLALGRFMRRASGLALYRRQMPVAAPIARMLFSSATNGTPKDAKPNDAAAAAATPDDPKDAAAGAAPAEGADKVAAGEEKQQTDAETSSDAREDEMAQMADLISEKDEEILDIKEKLYRALAEMENVRHRSKRDVDNAYKYSITGFAKDLLEVSDNLNRALENVDRHEAAKNAPLKSLLEGLELTESGLRKAFGKHGVEQMHVVVGETPFNPHSHNALFEEPTTTQTHGTIAKVIIPGFMFKDRVLRSAGVATYKNPNGPAKQADTPKQGDAGAEPPKEGGESSN</sequence>
<dbReference type="AlphaFoldDB" id="A0A0G4IQN9"/>
<dbReference type="SUPFAM" id="SSF51064">
    <property type="entry name" value="Head domain of nucleotide exchange factor GrpE"/>
    <property type="match status" value="1"/>
</dbReference>
<keyword evidence="6" id="KW-1185">Reference proteome</keyword>
<evidence type="ECO:0000256" key="1">
    <source>
        <dbReference type="ARBA" id="ARBA00009054"/>
    </source>
</evidence>
<gene>
    <name evidence="5" type="ORF">PBRA_000993</name>
</gene>
<feature type="compositionally biased region" description="Basic and acidic residues" evidence="4">
    <location>
        <begin position="87"/>
        <end position="112"/>
    </location>
</feature>
<feature type="region of interest" description="Disordered" evidence="4">
    <location>
        <begin position="269"/>
        <end position="302"/>
    </location>
</feature>
<dbReference type="STRING" id="37360.A0A0G4IQN9"/>
<dbReference type="PANTHER" id="PTHR21237:SF23">
    <property type="entry name" value="GRPE PROTEIN HOMOLOG, MITOCHONDRIAL"/>
    <property type="match status" value="1"/>
</dbReference>
<dbReference type="HAMAP" id="MF_01151">
    <property type="entry name" value="GrpE"/>
    <property type="match status" value="1"/>
</dbReference>
<dbReference type="Proteomes" id="UP000039324">
    <property type="component" value="Unassembled WGS sequence"/>
</dbReference>
<feature type="compositionally biased region" description="Low complexity" evidence="4">
    <location>
        <begin position="63"/>
        <end position="86"/>
    </location>
</feature>
<dbReference type="EMBL" id="CDSF01000079">
    <property type="protein sequence ID" value="CEO97648.1"/>
    <property type="molecule type" value="Genomic_DNA"/>
</dbReference>
<evidence type="ECO:0008006" key="7">
    <source>
        <dbReference type="Google" id="ProtNLM"/>
    </source>
</evidence>
<feature type="compositionally biased region" description="Basic and acidic residues" evidence="4">
    <location>
        <begin position="293"/>
        <end position="302"/>
    </location>
</feature>
<evidence type="ECO:0000256" key="4">
    <source>
        <dbReference type="SAM" id="MobiDB-lite"/>
    </source>
</evidence>
<dbReference type="InterPro" id="IPR009012">
    <property type="entry name" value="GrpE_head"/>
</dbReference>
<dbReference type="InterPro" id="IPR013805">
    <property type="entry name" value="GrpE_CC"/>
</dbReference>
<dbReference type="PRINTS" id="PR00773">
    <property type="entry name" value="GRPEPROTEIN"/>
</dbReference>
<dbReference type="GO" id="GO:0030150">
    <property type="term" value="P:protein import into mitochondrial matrix"/>
    <property type="evidence" value="ECO:0007669"/>
    <property type="project" value="TreeGrafter"/>
</dbReference>
<accession>A0A0G4IQN9</accession>
<feature type="non-terminal residue" evidence="5">
    <location>
        <position position="1"/>
    </location>
</feature>
<dbReference type="InterPro" id="IPR000740">
    <property type="entry name" value="GrpE"/>
</dbReference>
<dbReference type="GO" id="GO:0051087">
    <property type="term" value="F:protein-folding chaperone binding"/>
    <property type="evidence" value="ECO:0007669"/>
    <property type="project" value="InterPro"/>
</dbReference>
<dbReference type="OrthoDB" id="201635at2759"/>
<evidence type="ECO:0000256" key="3">
    <source>
        <dbReference type="RuleBase" id="RU004478"/>
    </source>
</evidence>
<comment type="similarity">
    <text evidence="1 3">Belongs to the GrpE family.</text>
</comment>
<dbReference type="SUPFAM" id="SSF58014">
    <property type="entry name" value="Coiled-coil domain of nucleotide exchange factor GrpE"/>
    <property type="match status" value="1"/>
</dbReference>
<dbReference type="Gene3D" id="2.30.22.10">
    <property type="entry name" value="Head domain of nucleotide exchange factor GrpE"/>
    <property type="match status" value="1"/>
</dbReference>
<dbReference type="GO" id="GO:0042803">
    <property type="term" value="F:protein homodimerization activity"/>
    <property type="evidence" value="ECO:0007669"/>
    <property type="project" value="InterPro"/>
</dbReference>
<name>A0A0G4IQN9_PLABS</name>
<evidence type="ECO:0000313" key="5">
    <source>
        <dbReference type="EMBL" id="CEO97648.1"/>
    </source>
</evidence>
<dbReference type="GO" id="GO:0001405">
    <property type="term" value="C:PAM complex, Tim23 associated import motor"/>
    <property type="evidence" value="ECO:0007669"/>
    <property type="project" value="TreeGrafter"/>
</dbReference>
<dbReference type="CDD" id="cd00446">
    <property type="entry name" value="GrpE"/>
    <property type="match status" value="1"/>
</dbReference>
<dbReference type="GO" id="GO:0051082">
    <property type="term" value="F:unfolded protein binding"/>
    <property type="evidence" value="ECO:0007669"/>
    <property type="project" value="TreeGrafter"/>
</dbReference>